<dbReference type="GO" id="GO:0004540">
    <property type="term" value="F:RNA nuclease activity"/>
    <property type="evidence" value="ECO:0007669"/>
    <property type="project" value="InterPro"/>
</dbReference>
<evidence type="ECO:0000256" key="1">
    <source>
        <dbReference type="ARBA" id="ARBA00022649"/>
    </source>
</evidence>
<dbReference type="InterPro" id="IPR052379">
    <property type="entry name" value="Type_VII_TA_RNase"/>
</dbReference>
<comment type="similarity">
    <text evidence="4">Belongs to the HepT RNase toxin family.</text>
</comment>
<dbReference type="GO" id="GO:0016787">
    <property type="term" value="F:hydrolase activity"/>
    <property type="evidence" value="ECO:0007669"/>
    <property type="project" value="UniProtKB-KW"/>
</dbReference>
<keyword evidence="1" id="KW-1277">Toxin-antitoxin system</keyword>
<keyword evidence="3" id="KW-0378">Hydrolase</keyword>
<protein>
    <recommendedName>
        <fullName evidence="7">DUF86 domain-containing protein</fullName>
    </recommendedName>
</protein>
<dbReference type="Gene3D" id="1.20.120.580">
    <property type="entry name" value="bsu32300-like"/>
    <property type="match status" value="1"/>
</dbReference>
<evidence type="ECO:0000256" key="2">
    <source>
        <dbReference type="ARBA" id="ARBA00022722"/>
    </source>
</evidence>
<organism evidence="5 6">
    <name type="scientific">Candidatus Collierbacteria bacterium CG09_land_8_20_14_0_10_46_12</name>
    <dbReference type="NCBI Taxonomy" id="1974533"/>
    <lineage>
        <taxon>Bacteria</taxon>
        <taxon>Candidatus Collieribacteriota</taxon>
    </lineage>
</organism>
<evidence type="ECO:0000256" key="4">
    <source>
        <dbReference type="ARBA" id="ARBA00024207"/>
    </source>
</evidence>
<comment type="caution">
    <text evidence="5">The sequence shown here is derived from an EMBL/GenBank/DDBJ whole genome shotgun (WGS) entry which is preliminary data.</text>
</comment>
<dbReference type="InterPro" id="IPR037038">
    <property type="entry name" value="HepT-like_sf"/>
</dbReference>
<dbReference type="PANTHER" id="PTHR33397">
    <property type="entry name" value="UPF0331 PROTEIN YUTE"/>
    <property type="match status" value="1"/>
</dbReference>
<proteinExistence type="inferred from homology"/>
<sequence length="142" mass="16966">MNPLDNQIVTRKCSLILLDLTKLETYKNLSINKYVEDDLIQAITERYLEKILTRVIDINYHILTHKHKVIPKDYTDSFDLMLKFDEITEELHKNMRPAAGLRNHLSHEYDTIDPEQIYKGMQNVLKYLHPYLKHIFKNNPEK</sequence>
<dbReference type="EMBL" id="PEYY01000033">
    <property type="protein sequence ID" value="PIS18156.1"/>
    <property type="molecule type" value="Genomic_DNA"/>
</dbReference>
<dbReference type="GO" id="GO:0110001">
    <property type="term" value="C:toxin-antitoxin complex"/>
    <property type="evidence" value="ECO:0007669"/>
    <property type="project" value="InterPro"/>
</dbReference>
<evidence type="ECO:0000313" key="5">
    <source>
        <dbReference type="EMBL" id="PIS18156.1"/>
    </source>
</evidence>
<keyword evidence="2" id="KW-0540">Nuclease</keyword>
<dbReference type="Proteomes" id="UP000229574">
    <property type="component" value="Unassembled WGS sequence"/>
</dbReference>
<dbReference type="InterPro" id="IPR008201">
    <property type="entry name" value="HepT-like"/>
</dbReference>
<name>A0A2H0WZR8_9BACT</name>
<reference evidence="6" key="1">
    <citation type="submission" date="2017-09" db="EMBL/GenBank/DDBJ databases">
        <title>Depth-based differentiation of microbial function through sediment-hosted aquifers and enrichment of novel symbionts in the deep terrestrial subsurface.</title>
        <authorList>
            <person name="Probst A.J."/>
            <person name="Ladd B."/>
            <person name="Jarett J.K."/>
            <person name="Geller-Mcgrath D.E."/>
            <person name="Sieber C.M.K."/>
            <person name="Emerson J.B."/>
            <person name="Anantharaman K."/>
            <person name="Thomas B.C."/>
            <person name="Malmstrom R."/>
            <person name="Stieglmeier M."/>
            <person name="Klingl A."/>
            <person name="Woyke T."/>
            <person name="Ryan C.M."/>
            <person name="Banfield J.F."/>
        </authorList>
    </citation>
    <scope>NUCLEOTIDE SEQUENCE [LARGE SCALE GENOMIC DNA]</scope>
</reference>
<dbReference type="AlphaFoldDB" id="A0A2H0WZR8"/>
<accession>A0A2H0WZR8</accession>
<evidence type="ECO:0000256" key="3">
    <source>
        <dbReference type="ARBA" id="ARBA00022801"/>
    </source>
</evidence>
<dbReference type="NCBIfam" id="NF047751">
    <property type="entry name" value="HepT_toxin"/>
    <property type="match status" value="1"/>
</dbReference>
<gene>
    <name evidence="5" type="ORF">COT54_00795</name>
</gene>
<dbReference type="Pfam" id="PF01934">
    <property type="entry name" value="HepT-like"/>
    <property type="match status" value="1"/>
</dbReference>
<dbReference type="PANTHER" id="PTHR33397:SF3">
    <property type="entry name" value="MRNA NUCLEASE HEPT"/>
    <property type="match status" value="1"/>
</dbReference>
<evidence type="ECO:0008006" key="7">
    <source>
        <dbReference type="Google" id="ProtNLM"/>
    </source>
</evidence>
<evidence type="ECO:0000313" key="6">
    <source>
        <dbReference type="Proteomes" id="UP000229574"/>
    </source>
</evidence>